<gene>
    <name evidence="1" type="ORF">Tco_0893070</name>
</gene>
<reference evidence="1" key="1">
    <citation type="journal article" date="2022" name="Int. J. Mol. Sci.">
        <title>Draft Genome of Tanacetum Coccineum: Genomic Comparison of Closely Related Tanacetum-Family Plants.</title>
        <authorList>
            <person name="Yamashiro T."/>
            <person name="Shiraishi A."/>
            <person name="Nakayama K."/>
            <person name="Satake H."/>
        </authorList>
    </citation>
    <scope>NUCLEOTIDE SEQUENCE</scope>
</reference>
<name>A0ABQ5CAN9_9ASTR</name>
<organism evidence="1 2">
    <name type="scientific">Tanacetum coccineum</name>
    <dbReference type="NCBI Taxonomy" id="301880"/>
    <lineage>
        <taxon>Eukaryota</taxon>
        <taxon>Viridiplantae</taxon>
        <taxon>Streptophyta</taxon>
        <taxon>Embryophyta</taxon>
        <taxon>Tracheophyta</taxon>
        <taxon>Spermatophyta</taxon>
        <taxon>Magnoliopsida</taxon>
        <taxon>eudicotyledons</taxon>
        <taxon>Gunneridae</taxon>
        <taxon>Pentapetalae</taxon>
        <taxon>asterids</taxon>
        <taxon>campanulids</taxon>
        <taxon>Asterales</taxon>
        <taxon>Asteraceae</taxon>
        <taxon>Asteroideae</taxon>
        <taxon>Anthemideae</taxon>
        <taxon>Anthemidinae</taxon>
        <taxon>Tanacetum</taxon>
    </lineage>
</organism>
<accession>A0ABQ5CAN9</accession>
<protein>
    <submittedName>
        <fullName evidence="1">Uncharacterized protein</fullName>
    </submittedName>
</protein>
<reference evidence="1" key="2">
    <citation type="submission" date="2022-01" db="EMBL/GenBank/DDBJ databases">
        <authorList>
            <person name="Yamashiro T."/>
            <person name="Shiraishi A."/>
            <person name="Satake H."/>
            <person name="Nakayama K."/>
        </authorList>
    </citation>
    <scope>NUCLEOTIDE SEQUENCE</scope>
</reference>
<evidence type="ECO:0000313" key="1">
    <source>
        <dbReference type="EMBL" id="GJT23133.1"/>
    </source>
</evidence>
<proteinExistence type="predicted"/>
<comment type="caution">
    <text evidence="1">The sequence shown here is derived from an EMBL/GenBank/DDBJ whole genome shotgun (WGS) entry which is preliminary data.</text>
</comment>
<keyword evidence="2" id="KW-1185">Reference proteome</keyword>
<sequence length="98" mass="11515">MKIILPEEGIHVEALQTKYPLIDWEIHSEDTMKFWKIIRVGNYIEVYQTFADMLKNFDRYDLVKLCGSKQAKAVKCLKESSAEEVERFDSEKLEDLKG</sequence>
<evidence type="ECO:0000313" key="2">
    <source>
        <dbReference type="Proteomes" id="UP001151760"/>
    </source>
</evidence>
<dbReference type="EMBL" id="BQNB010014029">
    <property type="protein sequence ID" value="GJT23133.1"/>
    <property type="molecule type" value="Genomic_DNA"/>
</dbReference>
<dbReference type="Proteomes" id="UP001151760">
    <property type="component" value="Unassembled WGS sequence"/>
</dbReference>